<organism evidence="1 2">
    <name type="scientific">Cinara cedri</name>
    <dbReference type="NCBI Taxonomy" id="506608"/>
    <lineage>
        <taxon>Eukaryota</taxon>
        <taxon>Metazoa</taxon>
        <taxon>Ecdysozoa</taxon>
        <taxon>Arthropoda</taxon>
        <taxon>Hexapoda</taxon>
        <taxon>Insecta</taxon>
        <taxon>Pterygota</taxon>
        <taxon>Neoptera</taxon>
        <taxon>Paraneoptera</taxon>
        <taxon>Hemiptera</taxon>
        <taxon>Sternorrhyncha</taxon>
        <taxon>Aphidomorpha</taxon>
        <taxon>Aphidoidea</taxon>
        <taxon>Aphididae</taxon>
        <taxon>Lachninae</taxon>
        <taxon>Cinara</taxon>
    </lineage>
</organism>
<protein>
    <recommendedName>
        <fullName evidence="3">Reverse transcriptase domain</fullName>
    </recommendedName>
</protein>
<dbReference type="Proteomes" id="UP000325440">
    <property type="component" value="Unassembled WGS sequence"/>
</dbReference>
<dbReference type="OrthoDB" id="409048at2759"/>
<dbReference type="PANTHER" id="PTHR36688:SF2">
    <property type="entry name" value="ENDONUCLEASE_EXONUCLEASE_PHOSPHATASE DOMAIN-CONTAINING PROTEIN"/>
    <property type="match status" value="1"/>
</dbReference>
<evidence type="ECO:0000313" key="2">
    <source>
        <dbReference type="Proteomes" id="UP000325440"/>
    </source>
</evidence>
<evidence type="ECO:0000313" key="1">
    <source>
        <dbReference type="EMBL" id="VVC44762.1"/>
    </source>
</evidence>
<reference evidence="1 2" key="1">
    <citation type="submission" date="2019-08" db="EMBL/GenBank/DDBJ databases">
        <authorList>
            <person name="Alioto T."/>
            <person name="Alioto T."/>
            <person name="Gomez Garrido J."/>
        </authorList>
    </citation>
    <scope>NUCLEOTIDE SEQUENCE [LARGE SCALE GENOMIC DNA]</scope>
</reference>
<evidence type="ECO:0008006" key="3">
    <source>
        <dbReference type="Google" id="ProtNLM"/>
    </source>
</evidence>
<dbReference type="EMBL" id="CABPRJ010002386">
    <property type="protein sequence ID" value="VVC44762.1"/>
    <property type="molecule type" value="Genomic_DNA"/>
</dbReference>
<dbReference type="AlphaFoldDB" id="A0A5E4NND4"/>
<proteinExistence type="predicted"/>
<dbReference type="InterPro" id="IPR052560">
    <property type="entry name" value="RdDP_mobile_element"/>
</dbReference>
<accession>A0A5E4NND4</accession>
<name>A0A5E4NND4_9HEMI</name>
<sequence length="244" mass="28508">MDDKMWRLKPNPLKTALSLFHINNRAANVKLTVRFFGHRIKLDKVSVYLGVTLDRTLTYKHRLEKIASKLKTRTTLISKLTGTTWEPILRSSWLPVLANTGPPHMRRQNIVLRIADKIKNKAELPIHEDEVVTPRLKSRHSSLASVRLIKNHRCLQPDPWKEEWKSDISTNVFLEVNVYSKPPGSDLPRRLWTRLNRIRTGQGRCNYLLHKWKIKADPKCDCGAKKQTMEHKYEKRKFHGTLVV</sequence>
<dbReference type="PANTHER" id="PTHR36688">
    <property type="entry name" value="ENDO/EXONUCLEASE/PHOSPHATASE DOMAIN-CONTAINING PROTEIN"/>
    <property type="match status" value="1"/>
</dbReference>
<gene>
    <name evidence="1" type="ORF">CINCED_3A019066</name>
</gene>
<keyword evidence="2" id="KW-1185">Reference proteome</keyword>